<dbReference type="PANTHER" id="PTHR33116">
    <property type="entry name" value="REVERSE TRANSCRIPTASE ZINC-BINDING DOMAIN-CONTAINING PROTEIN-RELATED-RELATED"/>
    <property type="match status" value="1"/>
</dbReference>
<comment type="caution">
    <text evidence="2">The sequence shown here is derived from an EMBL/GenBank/DDBJ whole genome shotgun (WGS) entry which is preliminary data.</text>
</comment>
<gene>
    <name evidence="2" type="ORF">LSAT_V11C400164900</name>
</gene>
<name>A0A9R1VTA8_LACSA</name>
<dbReference type="Proteomes" id="UP000235145">
    <property type="component" value="Unassembled WGS sequence"/>
</dbReference>
<evidence type="ECO:0000313" key="3">
    <source>
        <dbReference type="Proteomes" id="UP000235145"/>
    </source>
</evidence>
<organism evidence="2 3">
    <name type="scientific">Lactuca sativa</name>
    <name type="common">Garden lettuce</name>
    <dbReference type="NCBI Taxonomy" id="4236"/>
    <lineage>
        <taxon>Eukaryota</taxon>
        <taxon>Viridiplantae</taxon>
        <taxon>Streptophyta</taxon>
        <taxon>Embryophyta</taxon>
        <taxon>Tracheophyta</taxon>
        <taxon>Spermatophyta</taxon>
        <taxon>Magnoliopsida</taxon>
        <taxon>eudicotyledons</taxon>
        <taxon>Gunneridae</taxon>
        <taxon>Pentapetalae</taxon>
        <taxon>asterids</taxon>
        <taxon>campanulids</taxon>
        <taxon>Asterales</taxon>
        <taxon>Asteraceae</taxon>
        <taxon>Cichorioideae</taxon>
        <taxon>Cichorieae</taxon>
        <taxon>Lactucinae</taxon>
        <taxon>Lactuca</taxon>
    </lineage>
</organism>
<dbReference type="PANTHER" id="PTHR33116:SF78">
    <property type="entry name" value="OS12G0587133 PROTEIN"/>
    <property type="match status" value="1"/>
</dbReference>
<evidence type="ECO:0000259" key="1">
    <source>
        <dbReference type="Pfam" id="PF13966"/>
    </source>
</evidence>
<dbReference type="EMBL" id="NBSK02000004">
    <property type="protein sequence ID" value="KAJ0212195.1"/>
    <property type="molecule type" value="Genomic_DNA"/>
</dbReference>
<accession>A0A9R1VTA8</accession>
<sequence length="274" mass="31387">MQGWSIFPNSAWAEVIKSLYGTDDGFTRPTVARRKSGCWGVIANISKVLERDNVSFVDHFRSVNIAEAPGAVKWSWDLEPSGVYSVASLRKCIDRAILPFSDTKWMWNSLVLGKVNILAWRIIHGRLPTLAILAKFGISSSTTCKFCDESLETENHLFVECGLVKEVWQRVSSWWRLLDSNFQSIGDLLNCKKLLTGHQRLSDINEAVMLVFLWVIWNYRNLKAHSSGVKSHTVLAYEVQSMALFWINARKRKGEPLRWVEWCCDPILECYSKL</sequence>
<dbReference type="AlphaFoldDB" id="A0A9R1VTA8"/>
<evidence type="ECO:0000313" key="2">
    <source>
        <dbReference type="EMBL" id="KAJ0212195.1"/>
    </source>
</evidence>
<keyword evidence="3" id="KW-1185">Reference proteome</keyword>
<proteinExistence type="predicted"/>
<feature type="domain" description="Reverse transcriptase zinc-binding" evidence="1">
    <location>
        <begin position="84"/>
        <end position="168"/>
    </location>
</feature>
<dbReference type="Pfam" id="PF13966">
    <property type="entry name" value="zf-RVT"/>
    <property type="match status" value="1"/>
</dbReference>
<dbReference type="InterPro" id="IPR026960">
    <property type="entry name" value="RVT-Znf"/>
</dbReference>
<protein>
    <recommendedName>
        <fullName evidence="1">Reverse transcriptase zinc-binding domain-containing protein</fullName>
    </recommendedName>
</protein>
<reference evidence="2 3" key="1">
    <citation type="journal article" date="2017" name="Nat. Commun.">
        <title>Genome assembly with in vitro proximity ligation data and whole-genome triplication in lettuce.</title>
        <authorList>
            <person name="Reyes-Chin-Wo S."/>
            <person name="Wang Z."/>
            <person name="Yang X."/>
            <person name="Kozik A."/>
            <person name="Arikit S."/>
            <person name="Song C."/>
            <person name="Xia L."/>
            <person name="Froenicke L."/>
            <person name="Lavelle D.O."/>
            <person name="Truco M.J."/>
            <person name="Xia R."/>
            <person name="Zhu S."/>
            <person name="Xu C."/>
            <person name="Xu H."/>
            <person name="Xu X."/>
            <person name="Cox K."/>
            <person name="Korf I."/>
            <person name="Meyers B.C."/>
            <person name="Michelmore R.W."/>
        </authorList>
    </citation>
    <scope>NUCLEOTIDE SEQUENCE [LARGE SCALE GENOMIC DNA]</scope>
    <source>
        <strain evidence="3">cv. Salinas</strain>
        <tissue evidence="2">Seedlings</tissue>
    </source>
</reference>